<evidence type="ECO:0000313" key="3">
    <source>
        <dbReference type="Proteomes" id="UP000253551"/>
    </source>
</evidence>
<proteinExistence type="predicted"/>
<protein>
    <submittedName>
        <fullName evidence="2">Cell cycle checkpoint control protein rad9b</fullName>
    </submittedName>
</protein>
<reference evidence="2 3" key="1">
    <citation type="journal article" date="2018" name="G3 (Bethesda)">
        <title>Phylogenetic and Phylogenomic Definition of Rhizopus Species.</title>
        <authorList>
            <person name="Gryganskyi A.P."/>
            <person name="Golan J."/>
            <person name="Dolatabadi S."/>
            <person name="Mondo S."/>
            <person name="Robb S."/>
            <person name="Idnurm A."/>
            <person name="Muszewska A."/>
            <person name="Steczkiewicz K."/>
            <person name="Masonjones S."/>
            <person name="Liao H.L."/>
            <person name="Gajdeczka M.T."/>
            <person name="Anike F."/>
            <person name="Vuek A."/>
            <person name="Anishchenko I.M."/>
            <person name="Voigt K."/>
            <person name="de Hoog G.S."/>
            <person name="Smith M.E."/>
            <person name="Heitman J."/>
            <person name="Vilgalys R."/>
            <person name="Stajich J.E."/>
        </authorList>
    </citation>
    <scope>NUCLEOTIDE SEQUENCE [LARGE SCALE GENOMIC DNA]</scope>
    <source>
        <strain evidence="2 3">LSU 92-RS-03</strain>
    </source>
</reference>
<evidence type="ECO:0000256" key="1">
    <source>
        <dbReference type="SAM" id="MobiDB-lite"/>
    </source>
</evidence>
<dbReference type="Gene3D" id="3.70.10.10">
    <property type="match status" value="1"/>
</dbReference>
<dbReference type="PANTHER" id="PTHR15237:SF0">
    <property type="entry name" value="CELL CYCLE CHECKPOINT CONTROL PROTEIN"/>
    <property type="match status" value="1"/>
</dbReference>
<name>A0A367JJT3_RHIST</name>
<sequence length="325" mass="37612">QAIVRISPLFFEKYQLLRNESSETALYCLVYAKGLNTIFKKNNANVDQIKNCEIHITEGDLNNGSRLHIKVLCHNGVLKKDTIWYGTEEKIIALYSKDQSHSITINPMLLKDYLDIFSTKVIDISFECTPEFIIIKTFWDYNSIHTVEKPVQSSFKIKVSECMEYAVTEPVKLIFNLREFKVILDYMAMMEAPLEAHFDEPGRQNNEVIAEFALNTQTDTFDGQVSFNEHSIGSIDTYAYSRQSEEPTNTHIHSRHRREPTNTSVYSKHREEPASSSLDPYADTEPMNSPPRNSNQNRRRSLSIHLSNSNSPEPKRTKRNFFDRE</sequence>
<dbReference type="Pfam" id="PF04139">
    <property type="entry name" value="Rad9"/>
    <property type="match status" value="1"/>
</dbReference>
<dbReference type="STRING" id="4846.A0A367JJT3"/>
<accession>A0A367JJT3</accession>
<dbReference type="InterPro" id="IPR007268">
    <property type="entry name" value="Rad9/Ddc1"/>
</dbReference>
<dbReference type="GO" id="GO:0031573">
    <property type="term" value="P:mitotic intra-S DNA damage checkpoint signaling"/>
    <property type="evidence" value="ECO:0007669"/>
    <property type="project" value="TreeGrafter"/>
</dbReference>
<dbReference type="OrthoDB" id="60092at2759"/>
<dbReference type="PANTHER" id="PTHR15237">
    <property type="entry name" value="DNA REPAIR PROTEIN RAD9"/>
    <property type="match status" value="1"/>
</dbReference>
<organism evidence="2 3">
    <name type="scientific">Rhizopus stolonifer</name>
    <name type="common">Rhizopus nigricans</name>
    <dbReference type="NCBI Taxonomy" id="4846"/>
    <lineage>
        <taxon>Eukaryota</taxon>
        <taxon>Fungi</taxon>
        <taxon>Fungi incertae sedis</taxon>
        <taxon>Mucoromycota</taxon>
        <taxon>Mucoromycotina</taxon>
        <taxon>Mucoromycetes</taxon>
        <taxon>Mucorales</taxon>
        <taxon>Mucorineae</taxon>
        <taxon>Rhizopodaceae</taxon>
        <taxon>Rhizopus</taxon>
    </lineage>
</organism>
<feature type="non-terminal residue" evidence="2">
    <location>
        <position position="1"/>
    </location>
</feature>
<dbReference type="AlphaFoldDB" id="A0A367JJT3"/>
<dbReference type="InterPro" id="IPR046938">
    <property type="entry name" value="DNA_clamp_sf"/>
</dbReference>
<keyword evidence="3" id="KW-1185">Reference proteome</keyword>
<dbReference type="GO" id="GO:0006281">
    <property type="term" value="P:DNA repair"/>
    <property type="evidence" value="ECO:0007669"/>
    <property type="project" value="TreeGrafter"/>
</dbReference>
<feature type="region of interest" description="Disordered" evidence="1">
    <location>
        <begin position="243"/>
        <end position="325"/>
    </location>
</feature>
<dbReference type="EMBL" id="PJQM01003201">
    <property type="protein sequence ID" value="RCH90193.1"/>
    <property type="molecule type" value="Genomic_DNA"/>
</dbReference>
<dbReference type="GO" id="GO:0030896">
    <property type="term" value="C:checkpoint clamp complex"/>
    <property type="evidence" value="ECO:0007669"/>
    <property type="project" value="InterPro"/>
</dbReference>
<evidence type="ECO:0000313" key="2">
    <source>
        <dbReference type="EMBL" id="RCH90193.1"/>
    </source>
</evidence>
<dbReference type="GO" id="GO:0071479">
    <property type="term" value="P:cellular response to ionizing radiation"/>
    <property type="evidence" value="ECO:0007669"/>
    <property type="project" value="TreeGrafter"/>
</dbReference>
<dbReference type="GO" id="GO:0000076">
    <property type="term" value="P:DNA replication checkpoint signaling"/>
    <property type="evidence" value="ECO:0007669"/>
    <property type="project" value="TreeGrafter"/>
</dbReference>
<dbReference type="SUPFAM" id="SSF55979">
    <property type="entry name" value="DNA clamp"/>
    <property type="match status" value="1"/>
</dbReference>
<gene>
    <name evidence="2" type="primary">RAD9B</name>
    <name evidence="2" type="ORF">CU098_004709</name>
</gene>
<dbReference type="Proteomes" id="UP000253551">
    <property type="component" value="Unassembled WGS sequence"/>
</dbReference>
<comment type="caution">
    <text evidence="2">The sequence shown here is derived from an EMBL/GenBank/DDBJ whole genome shotgun (WGS) entry which is preliminary data.</text>
</comment>